<dbReference type="SUPFAM" id="SSF56925">
    <property type="entry name" value="OMPA-like"/>
    <property type="match status" value="1"/>
</dbReference>
<evidence type="ECO:0000313" key="3">
    <source>
        <dbReference type="Proteomes" id="UP000321533"/>
    </source>
</evidence>
<dbReference type="RefSeq" id="WP_147189388.1">
    <property type="nucleotide sequence ID" value="NZ_CP042435.1"/>
</dbReference>
<dbReference type="InterPro" id="IPR025665">
    <property type="entry name" value="Beta-barrel_OMP_2"/>
</dbReference>
<protein>
    <submittedName>
        <fullName evidence="2">PorT family protein</fullName>
    </submittedName>
</protein>
<name>A0A5B8V9P6_9BACT</name>
<reference evidence="2 3" key="1">
    <citation type="journal article" date="2016" name="Int. J. Syst. Evol. Microbiol.">
        <title>Panacibacter ginsenosidivorans gen. nov., sp. nov., with ginsenoside converting activity isolated from soil of a ginseng field.</title>
        <authorList>
            <person name="Siddiqi M.Z."/>
            <person name="Muhammad Shafi S."/>
            <person name="Choi K.D."/>
            <person name="Im W.T."/>
        </authorList>
    </citation>
    <scope>NUCLEOTIDE SEQUENCE [LARGE SCALE GENOMIC DNA]</scope>
    <source>
        <strain evidence="2 3">Gsoil1550</strain>
    </source>
</reference>
<sequence length="251" mass="27271">MKRIAFCLLFFYLFGNLCSGQSSLRLGIKGGISIPNLKSSSDNPVSKGWSSRQGPYFGAVIEMGINKRLYVQAELNYSSQGGKKNGTQAIASAPYANFFPPGTTVPDYFYAKYNNEAKLNYLELPVLLKFYFPFGENFSFFVTGGPYVAYLLGAKDVTNGLSNVYFNDQFAEPVLPAAISFDATSDVQGNIKNFNIGIQGGIGFACNIFDKNNLFFSAGGNYGLIPIQKDKINGKSNTGAATITLGYLIVL</sequence>
<dbReference type="InterPro" id="IPR011250">
    <property type="entry name" value="OMP/PagP_B-barrel"/>
</dbReference>
<dbReference type="OrthoDB" id="947434at2"/>
<gene>
    <name evidence="2" type="ORF">FRZ67_09870</name>
</gene>
<proteinExistence type="predicted"/>
<keyword evidence="3" id="KW-1185">Reference proteome</keyword>
<dbReference type="Pfam" id="PF13568">
    <property type="entry name" value="OMP_b-brl_2"/>
    <property type="match status" value="1"/>
</dbReference>
<dbReference type="KEGG" id="pgin:FRZ67_09870"/>
<evidence type="ECO:0000259" key="1">
    <source>
        <dbReference type="Pfam" id="PF13568"/>
    </source>
</evidence>
<dbReference type="AlphaFoldDB" id="A0A5B8V9P6"/>
<dbReference type="Proteomes" id="UP000321533">
    <property type="component" value="Chromosome"/>
</dbReference>
<accession>A0A5B8V9P6</accession>
<evidence type="ECO:0000313" key="2">
    <source>
        <dbReference type="EMBL" id="QEC67581.1"/>
    </source>
</evidence>
<dbReference type="EMBL" id="CP042435">
    <property type="protein sequence ID" value="QEC67581.1"/>
    <property type="molecule type" value="Genomic_DNA"/>
</dbReference>
<feature type="domain" description="Outer membrane protein beta-barrel" evidence="1">
    <location>
        <begin position="21"/>
        <end position="227"/>
    </location>
</feature>
<organism evidence="2 3">
    <name type="scientific">Panacibacter ginsenosidivorans</name>
    <dbReference type="NCBI Taxonomy" id="1813871"/>
    <lineage>
        <taxon>Bacteria</taxon>
        <taxon>Pseudomonadati</taxon>
        <taxon>Bacteroidota</taxon>
        <taxon>Chitinophagia</taxon>
        <taxon>Chitinophagales</taxon>
        <taxon>Chitinophagaceae</taxon>
        <taxon>Panacibacter</taxon>
    </lineage>
</organism>